<sequence>MSISNLSTLDRIQLEIKETVQREKELKNGYKKNQSPTNNQPITTNGHTKINKMSLDSNPQVNSNSNGLRKFIQNSTSNTTKGVMHKFLKARGKLIMPSINTNNNNQNTWATDAIFQPAKIIIGSRPLRNGYITAEEKMKRELQDFRERETLLREERRKSQPDLMAALKLEEEEDENEFDNVRSNNINGLKTAKSMASLYSCSNLNNSNSDDGFEDNCSSTGGSLKQARSLAELCDLSDDEEALPGTHTLIRRFENMQFNNRPSSQSSSRDF</sequence>
<feature type="region of interest" description="Disordered" evidence="3">
    <location>
        <begin position="25"/>
        <end position="76"/>
    </location>
</feature>
<keyword evidence="1 2" id="KW-0175">Coiled coil</keyword>
<accession>A0ABD1E7B6</accession>
<comment type="caution">
    <text evidence="5">The sequence shown here is derived from an EMBL/GenBank/DDBJ whole genome shotgun (WGS) entry which is preliminary data.</text>
</comment>
<feature type="coiled-coil region" evidence="2">
    <location>
        <begin position="135"/>
        <end position="184"/>
    </location>
</feature>
<evidence type="ECO:0000256" key="2">
    <source>
        <dbReference type="SAM" id="Coils"/>
    </source>
</evidence>
<feature type="domain" description="A-kinase anchor protein 2 C-terminal" evidence="4">
    <location>
        <begin position="60"/>
        <end position="158"/>
    </location>
</feature>
<evidence type="ECO:0000256" key="3">
    <source>
        <dbReference type="SAM" id="MobiDB-lite"/>
    </source>
</evidence>
<gene>
    <name evidence="5" type="ORF">ABEB36_013553</name>
</gene>
<proteinExistence type="predicted"/>
<dbReference type="EMBL" id="JBDJPC010000011">
    <property type="protein sequence ID" value="KAL1489604.1"/>
    <property type="molecule type" value="Genomic_DNA"/>
</dbReference>
<dbReference type="InterPro" id="IPR029304">
    <property type="entry name" value="AKAP2_C"/>
</dbReference>
<evidence type="ECO:0000313" key="5">
    <source>
        <dbReference type="EMBL" id="KAL1489604.1"/>
    </source>
</evidence>
<evidence type="ECO:0000259" key="4">
    <source>
        <dbReference type="Pfam" id="PF15304"/>
    </source>
</evidence>
<dbReference type="Proteomes" id="UP001566132">
    <property type="component" value="Unassembled WGS sequence"/>
</dbReference>
<reference evidence="5 6" key="1">
    <citation type="submission" date="2024-05" db="EMBL/GenBank/DDBJ databases">
        <title>Genetic variation in Jamaican populations of the coffee berry borer (Hypothenemus hampei).</title>
        <authorList>
            <person name="Errbii M."/>
            <person name="Myrie A."/>
        </authorList>
    </citation>
    <scope>NUCLEOTIDE SEQUENCE [LARGE SCALE GENOMIC DNA]</scope>
    <source>
        <strain evidence="5">JA-Hopewell-2020-01-JO</strain>
        <tissue evidence="5">Whole body</tissue>
    </source>
</reference>
<feature type="compositionally biased region" description="Polar residues" evidence="3">
    <location>
        <begin position="31"/>
        <end position="48"/>
    </location>
</feature>
<evidence type="ECO:0000256" key="1">
    <source>
        <dbReference type="ARBA" id="ARBA00023054"/>
    </source>
</evidence>
<protein>
    <recommendedName>
        <fullName evidence="4">A-kinase anchor protein 2 C-terminal domain-containing protein</fullName>
    </recommendedName>
</protein>
<evidence type="ECO:0000313" key="6">
    <source>
        <dbReference type="Proteomes" id="UP001566132"/>
    </source>
</evidence>
<name>A0ABD1E7B6_HYPHA</name>
<organism evidence="5 6">
    <name type="scientific">Hypothenemus hampei</name>
    <name type="common">Coffee berry borer</name>
    <dbReference type="NCBI Taxonomy" id="57062"/>
    <lineage>
        <taxon>Eukaryota</taxon>
        <taxon>Metazoa</taxon>
        <taxon>Ecdysozoa</taxon>
        <taxon>Arthropoda</taxon>
        <taxon>Hexapoda</taxon>
        <taxon>Insecta</taxon>
        <taxon>Pterygota</taxon>
        <taxon>Neoptera</taxon>
        <taxon>Endopterygota</taxon>
        <taxon>Coleoptera</taxon>
        <taxon>Polyphaga</taxon>
        <taxon>Cucujiformia</taxon>
        <taxon>Curculionidae</taxon>
        <taxon>Scolytinae</taxon>
        <taxon>Hypothenemus</taxon>
    </lineage>
</organism>
<feature type="compositionally biased region" description="Polar residues" evidence="3">
    <location>
        <begin position="54"/>
        <end position="76"/>
    </location>
</feature>
<keyword evidence="6" id="KW-1185">Reference proteome</keyword>
<dbReference type="Pfam" id="PF15304">
    <property type="entry name" value="AKAP2_C"/>
    <property type="match status" value="1"/>
</dbReference>
<dbReference type="AlphaFoldDB" id="A0ABD1E7B6"/>